<reference evidence="8" key="1">
    <citation type="journal article" date="2020" name="Nature">
        <title>Giant virus diversity and host interactions through global metagenomics.</title>
        <authorList>
            <person name="Schulz F."/>
            <person name="Roux S."/>
            <person name="Paez-Espino D."/>
            <person name="Jungbluth S."/>
            <person name="Walsh D.A."/>
            <person name="Denef V.J."/>
            <person name="McMahon K.D."/>
            <person name="Konstantinidis K.T."/>
            <person name="Eloe-Fadrosh E.A."/>
            <person name="Kyrpides N.C."/>
            <person name="Woyke T."/>
        </authorList>
    </citation>
    <scope>NUCLEOTIDE SEQUENCE</scope>
    <source>
        <strain evidence="8">GVMAG-S-1101164-105</strain>
    </source>
</reference>
<protein>
    <recommendedName>
        <fullName evidence="2">thiol oxidase</fullName>
        <ecNumber evidence="2">1.8.3.2</ecNumber>
    </recommendedName>
</protein>
<proteinExistence type="predicted"/>
<evidence type="ECO:0000256" key="6">
    <source>
        <dbReference type="ARBA" id="ARBA00023157"/>
    </source>
</evidence>
<dbReference type="Pfam" id="PF04777">
    <property type="entry name" value="Evr1_Alr"/>
    <property type="match status" value="1"/>
</dbReference>
<evidence type="ECO:0000256" key="5">
    <source>
        <dbReference type="ARBA" id="ARBA00023002"/>
    </source>
</evidence>
<keyword evidence="6" id="KW-1015">Disulfide bond</keyword>
<dbReference type="InterPro" id="IPR017905">
    <property type="entry name" value="ERV/ALR_sulphydryl_oxidase"/>
</dbReference>
<accession>A0A6C0K0D3</accession>
<dbReference type="Gene3D" id="1.20.120.310">
    <property type="entry name" value="ERV/ALR sulfhydryl oxidase domain"/>
    <property type="match status" value="1"/>
</dbReference>
<name>A0A6C0K0D3_9ZZZZ</name>
<dbReference type="EMBL" id="MN740740">
    <property type="protein sequence ID" value="QHU09618.1"/>
    <property type="molecule type" value="Genomic_DNA"/>
</dbReference>
<evidence type="ECO:0000256" key="2">
    <source>
        <dbReference type="ARBA" id="ARBA00012512"/>
    </source>
</evidence>
<dbReference type="PROSITE" id="PS51324">
    <property type="entry name" value="ERV_ALR"/>
    <property type="match status" value="1"/>
</dbReference>
<keyword evidence="5" id="KW-0560">Oxidoreductase</keyword>
<dbReference type="GO" id="GO:0016972">
    <property type="term" value="F:thiol oxidase activity"/>
    <property type="evidence" value="ECO:0007669"/>
    <property type="project" value="UniProtKB-EC"/>
</dbReference>
<evidence type="ECO:0000256" key="3">
    <source>
        <dbReference type="ARBA" id="ARBA00022630"/>
    </source>
</evidence>
<dbReference type="AlphaFoldDB" id="A0A6C0K0D3"/>
<evidence type="ECO:0000259" key="7">
    <source>
        <dbReference type="PROSITE" id="PS51324"/>
    </source>
</evidence>
<dbReference type="EC" id="1.8.3.2" evidence="2"/>
<keyword evidence="4" id="KW-0274">FAD</keyword>
<evidence type="ECO:0000256" key="1">
    <source>
        <dbReference type="ARBA" id="ARBA00001974"/>
    </source>
</evidence>
<feature type="domain" description="ERV/ALR sulfhydryl oxidase" evidence="7">
    <location>
        <begin position="11"/>
        <end position="122"/>
    </location>
</feature>
<sequence>MPCPCNLPLELYPEAAEWGPLLWTILHALAEKSGRTVSPLYAEDERRTWIHFFKHTSEIIPCHVCKEHFRLYLKEHPVDELKTIPLSGLHNWIRTWFWEVHQWVNMTLEKPSFSMDLLTVTYSNIDIRTYIKRLEAPLKRAIMLSGNQYIKFNEWKSKTLLLLSLFGM</sequence>
<comment type="cofactor">
    <cofactor evidence="1">
        <name>FAD</name>
        <dbReference type="ChEBI" id="CHEBI:57692"/>
    </cofactor>
</comment>
<keyword evidence="3" id="KW-0285">Flavoprotein</keyword>
<dbReference type="InterPro" id="IPR036774">
    <property type="entry name" value="ERV/ALR_sulphydryl_oxid_sf"/>
</dbReference>
<evidence type="ECO:0000256" key="4">
    <source>
        <dbReference type="ARBA" id="ARBA00022827"/>
    </source>
</evidence>
<dbReference type="SUPFAM" id="SSF69000">
    <property type="entry name" value="FAD-dependent thiol oxidase"/>
    <property type="match status" value="1"/>
</dbReference>
<evidence type="ECO:0000313" key="8">
    <source>
        <dbReference type="EMBL" id="QHU09618.1"/>
    </source>
</evidence>
<organism evidence="8">
    <name type="scientific">viral metagenome</name>
    <dbReference type="NCBI Taxonomy" id="1070528"/>
    <lineage>
        <taxon>unclassified sequences</taxon>
        <taxon>metagenomes</taxon>
        <taxon>organismal metagenomes</taxon>
    </lineage>
</organism>